<gene>
    <name evidence="1" type="ORF">ACFO3S_02445</name>
</gene>
<dbReference type="Proteomes" id="UP001596028">
    <property type="component" value="Unassembled WGS sequence"/>
</dbReference>
<comment type="caution">
    <text evidence="1">The sequence shown here is derived from an EMBL/GenBank/DDBJ whole genome shotgun (WGS) entry which is preliminary data.</text>
</comment>
<reference evidence="2" key="1">
    <citation type="journal article" date="2019" name="Int. J. Syst. Evol. Microbiol.">
        <title>The Global Catalogue of Microorganisms (GCM) 10K type strain sequencing project: providing services to taxonomists for standard genome sequencing and annotation.</title>
        <authorList>
            <consortium name="The Broad Institute Genomics Platform"/>
            <consortium name="The Broad Institute Genome Sequencing Center for Infectious Disease"/>
            <person name="Wu L."/>
            <person name="Ma J."/>
        </authorList>
    </citation>
    <scope>NUCLEOTIDE SEQUENCE [LARGE SCALE GENOMIC DNA]</scope>
    <source>
        <strain evidence="2">CCUG 49571</strain>
    </source>
</reference>
<evidence type="ECO:0000313" key="2">
    <source>
        <dbReference type="Proteomes" id="UP001596028"/>
    </source>
</evidence>
<sequence>MEEKETIAVDEKFGAAYERWMADQLASGTNERKNRLADIDHHAEKMFLEKVWWPSFKHFVGLSAEYEVSDFKDGRRYLDFAYHTAGYKICIEIDGLGTHWKNIDQHKFSAHLIRQNHLVLDGWIVLRFSYDDVRDKPRRCQQIIQQLLGKLSGLSLVQLTPMEKVLYDLACVSSSPVTPLQAATRLGIHRKTAAKHLRKLSEKGMMIPLAAKSKDKPVRTIRYQAVPTDFHGFRAQ</sequence>
<keyword evidence="2" id="KW-1185">Reference proteome</keyword>
<accession>A0ABV9F588</accession>
<protein>
    <submittedName>
        <fullName evidence="1">DNA-binding response regulator</fullName>
    </submittedName>
</protein>
<dbReference type="GO" id="GO:0003677">
    <property type="term" value="F:DNA binding"/>
    <property type="evidence" value="ECO:0007669"/>
    <property type="project" value="UniProtKB-KW"/>
</dbReference>
<keyword evidence="1" id="KW-0238">DNA-binding</keyword>
<dbReference type="EMBL" id="JBHSEP010000001">
    <property type="protein sequence ID" value="MFC4597086.1"/>
    <property type="molecule type" value="Genomic_DNA"/>
</dbReference>
<organism evidence="1 2">
    <name type="scientific">Cohnella hongkongensis</name>
    <dbReference type="NCBI Taxonomy" id="178337"/>
    <lineage>
        <taxon>Bacteria</taxon>
        <taxon>Bacillati</taxon>
        <taxon>Bacillota</taxon>
        <taxon>Bacilli</taxon>
        <taxon>Bacillales</taxon>
        <taxon>Paenibacillaceae</taxon>
        <taxon>Cohnella</taxon>
    </lineage>
</organism>
<evidence type="ECO:0000313" key="1">
    <source>
        <dbReference type="EMBL" id="MFC4597086.1"/>
    </source>
</evidence>
<dbReference type="RefSeq" id="WP_378091847.1">
    <property type="nucleotide sequence ID" value="NZ_JBHSEP010000001.1"/>
</dbReference>
<proteinExistence type="predicted"/>
<name>A0ABV9F588_9BACL</name>
<dbReference type="Gene3D" id="3.40.960.10">
    <property type="entry name" value="VSR Endonuclease"/>
    <property type="match status" value="1"/>
</dbReference>